<feature type="transmembrane region" description="Helical" evidence="8">
    <location>
        <begin position="199"/>
        <end position="223"/>
    </location>
</feature>
<keyword evidence="6 8" id="KW-1133">Transmembrane helix</keyword>
<accession>A0A1F6WN41</accession>
<dbReference type="GO" id="GO:0008360">
    <property type="term" value="P:regulation of cell shape"/>
    <property type="evidence" value="ECO:0007669"/>
    <property type="project" value="UniProtKB-KW"/>
</dbReference>
<feature type="transmembrane region" description="Helical" evidence="8">
    <location>
        <begin position="393"/>
        <end position="415"/>
    </location>
</feature>
<dbReference type="GO" id="GO:0034204">
    <property type="term" value="P:lipid translocation"/>
    <property type="evidence" value="ECO:0007669"/>
    <property type="project" value="TreeGrafter"/>
</dbReference>
<organism evidence="9 10">
    <name type="scientific">Candidatus Nomurabacteria bacterium RIFCSPLOWO2_01_FULL_36_10b</name>
    <dbReference type="NCBI Taxonomy" id="1801766"/>
    <lineage>
        <taxon>Bacteria</taxon>
        <taxon>Candidatus Nomuraibacteriota</taxon>
    </lineage>
</organism>
<evidence type="ECO:0000313" key="9">
    <source>
        <dbReference type="EMBL" id="OGI83299.1"/>
    </source>
</evidence>
<comment type="subcellular location">
    <subcellularLocation>
        <location evidence="1">Cell membrane</location>
        <topology evidence="1">Multi-pass membrane protein</topology>
    </subcellularLocation>
</comment>
<feature type="transmembrane region" description="Helical" evidence="8">
    <location>
        <begin position="439"/>
        <end position="459"/>
    </location>
</feature>
<feature type="transmembrane region" description="Helical" evidence="8">
    <location>
        <begin position="471"/>
        <end position="495"/>
    </location>
</feature>
<dbReference type="EMBL" id="MFUQ01000020">
    <property type="protein sequence ID" value="OGI83299.1"/>
    <property type="molecule type" value="Genomic_DNA"/>
</dbReference>
<dbReference type="STRING" id="1801766.A2997_02280"/>
<feature type="transmembrane region" description="Helical" evidence="8">
    <location>
        <begin position="169"/>
        <end position="193"/>
    </location>
</feature>
<dbReference type="GO" id="GO:0009252">
    <property type="term" value="P:peptidoglycan biosynthetic process"/>
    <property type="evidence" value="ECO:0007669"/>
    <property type="project" value="UniProtKB-KW"/>
</dbReference>
<proteinExistence type="predicted"/>
<protein>
    <recommendedName>
        <fullName evidence="11">Lipid II flippase MurJ</fullName>
    </recommendedName>
</protein>
<feature type="transmembrane region" description="Helical" evidence="8">
    <location>
        <begin position="283"/>
        <end position="303"/>
    </location>
</feature>
<keyword evidence="2" id="KW-1003">Cell membrane</keyword>
<feature type="transmembrane region" description="Helical" evidence="8">
    <location>
        <begin position="324"/>
        <end position="347"/>
    </location>
</feature>
<dbReference type="PANTHER" id="PTHR47019">
    <property type="entry name" value="LIPID II FLIPPASE MURJ"/>
    <property type="match status" value="1"/>
</dbReference>
<evidence type="ECO:0000256" key="1">
    <source>
        <dbReference type="ARBA" id="ARBA00004651"/>
    </source>
</evidence>
<evidence type="ECO:0000256" key="2">
    <source>
        <dbReference type="ARBA" id="ARBA00022475"/>
    </source>
</evidence>
<feature type="transmembrane region" description="Helical" evidence="8">
    <location>
        <begin position="101"/>
        <end position="124"/>
    </location>
</feature>
<dbReference type="GO" id="GO:0015648">
    <property type="term" value="F:lipid-linked peptidoglycan transporter activity"/>
    <property type="evidence" value="ECO:0007669"/>
    <property type="project" value="TreeGrafter"/>
</dbReference>
<reference evidence="9 10" key="1">
    <citation type="journal article" date="2016" name="Nat. Commun.">
        <title>Thousands of microbial genomes shed light on interconnected biogeochemical processes in an aquifer system.</title>
        <authorList>
            <person name="Anantharaman K."/>
            <person name="Brown C.T."/>
            <person name="Hug L.A."/>
            <person name="Sharon I."/>
            <person name="Castelle C.J."/>
            <person name="Probst A.J."/>
            <person name="Thomas B.C."/>
            <person name="Singh A."/>
            <person name="Wilkins M.J."/>
            <person name="Karaoz U."/>
            <person name="Brodie E.L."/>
            <person name="Williams K.H."/>
            <person name="Hubbard S.S."/>
            <person name="Banfield J.F."/>
        </authorList>
    </citation>
    <scope>NUCLEOTIDE SEQUENCE [LARGE SCALE GENOMIC DNA]</scope>
</reference>
<keyword evidence="4" id="KW-0133">Cell shape</keyword>
<evidence type="ECO:0000256" key="7">
    <source>
        <dbReference type="ARBA" id="ARBA00023136"/>
    </source>
</evidence>
<dbReference type="InterPro" id="IPR004268">
    <property type="entry name" value="MurJ"/>
</dbReference>
<keyword evidence="3 8" id="KW-0812">Transmembrane</keyword>
<sequence>MARKILQLFHKSFHNINQAALILALFTLLVQLTGLIRDRLLAGHIGPGPILDLYNAAFPIPDLIFALGASVVSVTILMPFLAESMREENDMAKTRHFLNTIFTTFFGGMILVSIVIGILMPWLVKFVAPGFSPEMLHELILLSRIMLLSPILLGLSNLVGTITQLHKKFFVFAMSPVLYNVGIIIGILFLYPIMGVKGLIIGVIIGALLHFLMQIPVIIMQKLVPRFVWRIDWRLVWHVISISIPRTFTLSCNQIAILIFYALASKMSSGSISIFKFALTLQLVPISIIGTSYAVAAFPNLVEYFTTGKHEQFLDSIIMPARRIIFWSIPITVLFIVLRAQIVRVILGVGQFSWSDTRLVAASMGILVIGVTAQSMINLVVRAYYAAGRTWRPLLMNAGGVIFEIILALTFIKIYKISPGIRDWFDHIMRVSNVEGAEVILIVLAFMLGTVFNYLILWYAFKREFLRERRVLISTTIWQSIIASLGIGAIAYVMLQLLDNIFNINTFWGVFAQGFIAGIIAICFGILILILMKNEEILSLLNRFFKKKETL</sequence>
<dbReference type="PANTHER" id="PTHR47019:SF1">
    <property type="entry name" value="LIPID II FLIPPASE MURJ"/>
    <property type="match status" value="1"/>
</dbReference>
<evidence type="ECO:0000256" key="6">
    <source>
        <dbReference type="ARBA" id="ARBA00022989"/>
    </source>
</evidence>
<feature type="transmembrane region" description="Helical" evidence="8">
    <location>
        <begin position="507"/>
        <end position="531"/>
    </location>
</feature>
<evidence type="ECO:0008006" key="11">
    <source>
        <dbReference type="Google" id="ProtNLM"/>
    </source>
</evidence>
<dbReference type="PRINTS" id="PR01806">
    <property type="entry name" value="VIRFACTRMVIN"/>
</dbReference>
<keyword evidence="7 8" id="KW-0472">Membrane</keyword>
<gene>
    <name evidence="9" type="ORF">A2997_02280</name>
</gene>
<dbReference type="GO" id="GO:0005886">
    <property type="term" value="C:plasma membrane"/>
    <property type="evidence" value="ECO:0007669"/>
    <property type="project" value="UniProtKB-SubCell"/>
</dbReference>
<evidence type="ECO:0000256" key="4">
    <source>
        <dbReference type="ARBA" id="ARBA00022960"/>
    </source>
</evidence>
<feature type="transmembrane region" description="Helical" evidence="8">
    <location>
        <begin position="235"/>
        <end position="263"/>
    </location>
</feature>
<feature type="transmembrane region" description="Helical" evidence="8">
    <location>
        <begin position="359"/>
        <end position="381"/>
    </location>
</feature>
<comment type="caution">
    <text evidence="9">The sequence shown here is derived from an EMBL/GenBank/DDBJ whole genome shotgun (WGS) entry which is preliminary data.</text>
</comment>
<dbReference type="Pfam" id="PF03023">
    <property type="entry name" value="MurJ"/>
    <property type="match status" value="1"/>
</dbReference>
<dbReference type="Proteomes" id="UP000179448">
    <property type="component" value="Unassembled WGS sequence"/>
</dbReference>
<name>A0A1F6WN41_9BACT</name>
<evidence type="ECO:0000256" key="8">
    <source>
        <dbReference type="SAM" id="Phobius"/>
    </source>
</evidence>
<evidence type="ECO:0000313" key="10">
    <source>
        <dbReference type="Proteomes" id="UP000179448"/>
    </source>
</evidence>
<feature type="transmembrane region" description="Helical" evidence="8">
    <location>
        <begin position="58"/>
        <end position="81"/>
    </location>
</feature>
<feature type="transmembrane region" description="Helical" evidence="8">
    <location>
        <begin position="139"/>
        <end position="162"/>
    </location>
</feature>
<keyword evidence="5" id="KW-0573">Peptidoglycan synthesis</keyword>
<evidence type="ECO:0000256" key="5">
    <source>
        <dbReference type="ARBA" id="ARBA00022984"/>
    </source>
</evidence>
<evidence type="ECO:0000256" key="3">
    <source>
        <dbReference type="ARBA" id="ARBA00022692"/>
    </source>
</evidence>
<dbReference type="InterPro" id="IPR051050">
    <property type="entry name" value="Lipid_II_flippase_MurJ/MviN"/>
</dbReference>
<dbReference type="AlphaFoldDB" id="A0A1F6WN41"/>